<dbReference type="Proteomes" id="UP000593880">
    <property type="component" value="Chromosome"/>
</dbReference>
<protein>
    <recommendedName>
        <fullName evidence="2">Rhamnogalacturonase A/B/Epimerase-like pectate lyase domain-containing protein</fullName>
    </recommendedName>
</protein>
<dbReference type="InterPro" id="IPR024535">
    <property type="entry name" value="RHGA/B-epi-like_pectate_lyase"/>
</dbReference>
<keyword evidence="5" id="KW-1185">Reference proteome</keyword>
<dbReference type="InterPro" id="IPR011050">
    <property type="entry name" value="Pectin_lyase_fold/virulence"/>
</dbReference>
<sequence length="753" mass="78016">MFSCYLRRFALAAIVFAASCPAIAQQFPVVPDRSVIGRTGTGTGSGPSQAIPFATLQAQMGIASQPEFYATAYGVKCDGVTDDSAAAQSAITAAAGAPVVFPSGTCVITATLNYTTSASSFFAQGLQIRGQGREKTIFDSRIANGYLFSVDTQADGKFHSGSIFKDFKITTLAGSPPAASSGIKLHRAAYASFENIQITGISGDGIDIPASAGDPDASFVVSLDHIRMDSVAGWCVNLNAPSGGYFGSNLRVTNSSFQSCGTASASVPPTSGAFQIKGLIAQFENMGFTTNNNVDLYVQGADSSLQITIDGVDFENLKSSVLPHIYVDGGLRGFIMQNSECLNNDLFVAQGCVWFNSAAAPIGNIKIDKVEVRATTNNNSYTAFKATGANTLTDTIRISDIYWQTFDLTGQTRFSGFNFAPISGQIRLAVAGTNSITLTPVGFGASLPIKLASTGEWVNVQLTTGITQAIGPLSANTTYDFYAYNSASANAPYSIVLEANTTAPTVDASGGYNVKTGDSTRTFVGTITTDGSGNFTTSSAASSWYAPQSPVTLSDDTTTNATMFPLWAAATGGAYPIKTSTTKLAFNPSSGTLAATVFSGSGASLTALNASNLGSGTVPSARLGYAAKTDMQTPSSSTLLVPPAQVQNHPGTAKFFARFDGKTGSTCTLKDSYNVASCTRNGTGDYTLTFTTAFADANYAVTGTATNTGTNLGFVYVSSLANVTAGSVRFLCVSPSIVGQDCDFVSVAGYGPQ</sequence>
<reference evidence="3" key="3">
    <citation type="submission" date="2022-12" db="EMBL/GenBank/DDBJ databases">
        <authorList>
            <person name="Sun Q."/>
            <person name="Zhou Y."/>
        </authorList>
    </citation>
    <scope>NUCLEOTIDE SEQUENCE</scope>
    <source>
        <strain evidence="3">CGMCC 1.15034</strain>
    </source>
</reference>
<evidence type="ECO:0000313" key="6">
    <source>
        <dbReference type="Proteomes" id="UP000625079"/>
    </source>
</evidence>
<dbReference type="Gene3D" id="2.160.20.10">
    <property type="entry name" value="Single-stranded right-handed beta-helix, Pectin lyase-like"/>
    <property type="match status" value="1"/>
</dbReference>
<evidence type="ECO:0000313" key="4">
    <source>
        <dbReference type="EMBL" id="QOZ60507.1"/>
    </source>
</evidence>
<feature type="domain" description="Rhamnogalacturonase A/B/Epimerase-like pectate lyase" evidence="2">
    <location>
        <begin position="71"/>
        <end position="205"/>
    </location>
</feature>
<reference evidence="4 5" key="2">
    <citation type="submission" date="2018-06" db="EMBL/GenBank/DDBJ databases">
        <title>Comparative genomics of rhizobia nodulating Arachis hypogaea in China.</title>
        <authorList>
            <person name="Li Y."/>
        </authorList>
    </citation>
    <scope>NUCLEOTIDE SEQUENCE [LARGE SCALE GENOMIC DNA]</scope>
    <source>
        <strain evidence="4 5">CCBAU 51658</strain>
    </source>
</reference>
<reference evidence="3" key="1">
    <citation type="journal article" date="2014" name="Int. J. Syst. Evol. Microbiol.">
        <title>Complete genome sequence of Corynebacterium casei LMG S-19264T (=DSM 44701T), isolated from a smear-ripened cheese.</title>
        <authorList>
            <consortium name="US DOE Joint Genome Institute (JGI-PGF)"/>
            <person name="Walter F."/>
            <person name="Albersmeier A."/>
            <person name="Kalinowski J."/>
            <person name="Ruckert C."/>
        </authorList>
    </citation>
    <scope>NUCLEOTIDE SEQUENCE</scope>
    <source>
        <strain evidence="3">CGMCC 1.15034</strain>
    </source>
</reference>
<evidence type="ECO:0000313" key="5">
    <source>
        <dbReference type="Proteomes" id="UP000593880"/>
    </source>
</evidence>
<name>A0A410V747_9BRAD</name>
<feature type="chain" id="PRO_5044601201" description="Rhamnogalacturonase A/B/Epimerase-like pectate lyase domain-containing protein" evidence="1">
    <location>
        <begin position="25"/>
        <end position="753"/>
    </location>
</feature>
<dbReference type="OrthoDB" id="8101534at2"/>
<accession>A0A410V747</accession>
<evidence type="ECO:0000313" key="3">
    <source>
        <dbReference type="EMBL" id="GGI23799.1"/>
    </source>
</evidence>
<dbReference type="Proteomes" id="UP000625079">
    <property type="component" value="Unassembled WGS sequence"/>
</dbReference>
<dbReference type="EMBL" id="BMHC01000004">
    <property type="protein sequence ID" value="GGI23799.1"/>
    <property type="molecule type" value="Genomic_DNA"/>
</dbReference>
<dbReference type="AlphaFoldDB" id="A0A410V747"/>
<dbReference type="InterPro" id="IPR012334">
    <property type="entry name" value="Pectin_lyas_fold"/>
</dbReference>
<evidence type="ECO:0000259" key="2">
    <source>
        <dbReference type="Pfam" id="PF12708"/>
    </source>
</evidence>
<feature type="signal peptide" evidence="1">
    <location>
        <begin position="1"/>
        <end position="24"/>
    </location>
</feature>
<organism evidence="3 6">
    <name type="scientific">Bradyrhizobium guangdongense</name>
    <dbReference type="NCBI Taxonomy" id="1325090"/>
    <lineage>
        <taxon>Bacteria</taxon>
        <taxon>Pseudomonadati</taxon>
        <taxon>Pseudomonadota</taxon>
        <taxon>Alphaproteobacteria</taxon>
        <taxon>Hyphomicrobiales</taxon>
        <taxon>Nitrobacteraceae</taxon>
        <taxon>Bradyrhizobium</taxon>
    </lineage>
</organism>
<proteinExistence type="predicted"/>
<dbReference type="EMBL" id="CP030057">
    <property type="protein sequence ID" value="QOZ60507.1"/>
    <property type="molecule type" value="Genomic_DNA"/>
</dbReference>
<dbReference type="Pfam" id="PF12708">
    <property type="entry name" value="Pect-lyase_RHGA_epim"/>
    <property type="match status" value="1"/>
</dbReference>
<dbReference type="PROSITE" id="PS51257">
    <property type="entry name" value="PROKAR_LIPOPROTEIN"/>
    <property type="match status" value="1"/>
</dbReference>
<dbReference type="SUPFAM" id="SSF51126">
    <property type="entry name" value="Pectin lyase-like"/>
    <property type="match status" value="1"/>
</dbReference>
<keyword evidence="1" id="KW-0732">Signal</keyword>
<gene>
    <name evidence="3" type="ORF">GCM10010987_26190</name>
    <name evidence="4" type="ORF">XH86_18605</name>
</gene>
<evidence type="ECO:0000256" key="1">
    <source>
        <dbReference type="SAM" id="SignalP"/>
    </source>
</evidence>